<evidence type="ECO:0000313" key="5">
    <source>
        <dbReference type="Proteomes" id="UP000671852"/>
    </source>
</evidence>
<protein>
    <submittedName>
        <fullName evidence="4">Peptidoglycan DD-metalloendopeptidase family protein</fullName>
    </submittedName>
</protein>
<reference evidence="4" key="2">
    <citation type="submission" date="2021-04" db="EMBL/GenBank/DDBJ databases">
        <title>Isolation and characterization of a novel species of the genus Sulfurimonas.</title>
        <authorList>
            <person name="Fukui M."/>
        </authorList>
    </citation>
    <scope>NUCLEOTIDE SEQUENCE</scope>
    <source>
        <strain evidence="4">H1576</strain>
    </source>
</reference>
<evidence type="ECO:0000256" key="2">
    <source>
        <dbReference type="SAM" id="SignalP"/>
    </source>
</evidence>
<organism evidence="4 5">
    <name type="scientific">Sulfurimonas aquatica</name>
    <dbReference type="NCBI Taxonomy" id="2672570"/>
    <lineage>
        <taxon>Bacteria</taxon>
        <taxon>Pseudomonadati</taxon>
        <taxon>Campylobacterota</taxon>
        <taxon>Epsilonproteobacteria</taxon>
        <taxon>Campylobacterales</taxon>
        <taxon>Sulfurimonadaceae</taxon>
        <taxon>Sulfurimonas</taxon>
    </lineage>
</organism>
<feature type="domain" description="M23ase beta-sheet core" evidence="3">
    <location>
        <begin position="326"/>
        <end position="403"/>
    </location>
</feature>
<dbReference type="EMBL" id="CP046072">
    <property type="protein sequence ID" value="QSZ42224.1"/>
    <property type="molecule type" value="Genomic_DNA"/>
</dbReference>
<dbReference type="Pfam" id="PF01551">
    <property type="entry name" value="Peptidase_M23"/>
    <property type="match status" value="1"/>
</dbReference>
<dbReference type="RefSeq" id="WP_207561040.1">
    <property type="nucleotide sequence ID" value="NZ_CP046072.1"/>
</dbReference>
<feature type="coiled-coil region" evidence="1">
    <location>
        <begin position="182"/>
        <end position="256"/>
    </location>
</feature>
<dbReference type="InterPro" id="IPR011055">
    <property type="entry name" value="Dup_hybrid_motif"/>
</dbReference>
<sequence length="409" mass="46841">MMHLVVILFLLFTFSAAKEDTDKKIKKTASKLSSYSKNYSRINKKMSKTAKAILKQKRQLKKQNKYLKKLKEELALKEKTYKTNTSQLSDMKKSQSKLKTQQAKIEEDLVFVIAKSVSLSIILEENYTENENSLIEVEILKNMLEESKNKAEKLSDTFFSNSKNIDSLNEKTSYLEVAIANIDAKRKKLLKTQSENKKALKKLEKDKESYKKELKVLLSRQNTLKSTLAKLNIVKIDEINKAKEEAERKKAFEAKKIEEVPEEILPKVKKHGNSYQAVKTKKYRGVKTIAPLDEYTITKGYGTYTDPIYGIKIFNESISLKPKISDAKVKTVFNGKVIYADKTAVLNNIVIVEHNNGLHTIYANLSQISPNIKNGIKIKKGFTIGRVADELVFEVTQKSYHINPIRLFK</sequence>
<dbReference type="InterPro" id="IPR050570">
    <property type="entry name" value="Cell_wall_metabolism_enzyme"/>
</dbReference>
<evidence type="ECO:0000259" key="3">
    <source>
        <dbReference type="Pfam" id="PF01551"/>
    </source>
</evidence>
<evidence type="ECO:0000256" key="1">
    <source>
        <dbReference type="SAM" id="Coils"/>
    </source>
</evidence>
<dbReference type="GO" id="GO:0004222">
    <property type="term" value="F:metalloendopeptidase activity"/>
    <property type="evidence" value="ECO:0007669"/>
    <property type="project" value="TreeGrafter"/>
</dbReference>
<keyword evidence="1" id="KW-0175">Coiled coil</keyword>
<dbReference type="InterPro" id="IPR016047">
    <property type="entry name" value="M23ase_b-sheet_dom"/>
</dbReference>
<keyword evidence="5" id="KW-1185">Reference proteome</keyword>
<dbReference type="Gene3D" id="2.70.70.10">
    <property type="entry name" value="Glucose Permease (Domain IIA)"/>
    <property type="match status" value="1"/>
</dbReference>
<dbReference type="PANTHER" id="PTHR21666:SF270">
    <property type="entry name" value="MUREIN HYDROLASE ACTIVATOR ENVC"/>
    <property type="match status" value="1"/>
</dbReference>
<accession>A0A975B101</accession>
<name>A0A975B101_9BACT</name>
<gene>
    <name evidence="4" type="ORF">GJV85_08895</name>
</gene>
<proteinExistence type="predicted"/>
<dbReference type="CDD" id="cd12797">
    <property type="entry name" value="M23_peptidase"/>
    <property type="match status" value="1"/>
</dbReference>
<keyword evidence="2" id="KW-0732">Signal</keyword>
<feature type="chain" id="PRO_5037041014" evidence="2">
    <location>
        <begin position="19"/>
        <end position="409"/>
    </location>
</feature>
<dbReference type="AlphaFoldDB" id="A0A975B101"/>
<dbReference type="KEGG" id="saqt:GJV85_08895"/>
<dbReference type="SUPFAM" id="SSF51261">
    <property type="entry name" value="Duplicated hybrid motif"/>
    <property type="match status" value="1"/>
</dbReference>
<feature type="coiled-coil region" evidence="1">
    <location>
        <begin position="130"/>
        <end position="157"/>
    </location>
</feature>
<feature type="coiled-coil region" evidence="1">
    <location>
        <begin position="43"/>
        <end position="87"/>
    </location>
</feature>
<dbReference type="PANTHER" id="PTHR21666">
    <property type="entry name" value="PEPTIDASE-RELATED"/>
    <property type="match status" value="1"/>
</dbReference>
<feature type="signal peptide" evidence="2">
    <location>
        <begin position="1"/>
        <end position="18"/>
    </location>
</feature>
<reference evidence="4" key="1">
    <citation type="submission" date="2019-11" db="EMBL/GenBank/DDBJ databases">
        <authorList>
            <person name="Kojima H."/>
        </authorList>
    </citation>
    <scope>NUCLEOTIDE SEQUENCE</scope>
    <source>
        <strain evidence="4">H1576</strain>
    </source>
</reference>
<evidence type="ECO:0000313" key="4">
    <source>
        <dbReference type="EMBL" id="QSZ42224.1"/>
    </source>
</evidence>
<dbReference type="Proteomes" id="UP000671852">
    <property type="component" value="Chromosome"/>
</dbReference>